<proteinExistence type="inferred from homology"/>
<dbReference type="FunFam" id="3.40.50.300:FF:001447">
    <property type="entry name" value="Ras-related protein Rab-1B"/>
    <property type="match status" value="1"/>
</dbReference>
<dbReference type="EnsemblMetazoa" id="XM_019994372.1">
    <property type="protein sequence ID" value="XP_019849931.1"/>
    <property type="gene ID" value="LOC109580829"/>
</dbReference>
<evidence type="ECO:0000313" key="4">
    <source>
        <dbReference type="Proteomes" id="UP000007879"/>
    </source>
</evidence>
<dbReference type="SUPFAM" id="SSF52540">
    <property type="entry name" value="P-loop containing nucleoside triphosphate hydrolases"/>
    <property type="match status" value="1"/>
</dbReference>
<dbReference type="EnsemblMetazoa" id="Aqu2.1.36763_001">
    <property type="protein sequence ID" value="Aqu2.1.36763_001"/>
    <property type="gene ID" value="Aqu2.1.36763"/>
</dbReference>
<dbReference type="InParanoid" id="A0A1X7V9U8"/>
<dbReference type="SMART" id="SM00174">
    <property type="entry name" value="RHO"/>
    <property type="match status" value="1"/>
</dbReference>
<evidence type="ECO:0000256" key="1">
    <source>
        <dbReference type="ARBA" id="ARBA00006270"/>
    </source>
</evidence>
<dbReference type="STRING" id="400682.A0A1X7V9U8"/>
<dbReference type="CDD" id="cd00154">
    <property type="entry name" value="Rab"/>
    <property type="match status" value="1"/>
</dbReference>
<sequence length="207" mass="23676">MNVQNKRTSDSTQERPPFSLVSSVTVVGDSNVGKTSLILSYINSSPLNQQPGASQRATIGVENSCLKQVELPTSSEIINLHLFDAGGHEQFRNVVLSYLKQGRIFFIVFDLCNEDTFNSAVTYWMRVIKENCKYALDECLIYLIGTKCEVEQYREVSQERAQIFADQFSIRYFEVSAFSRHNVDCLFKTLYADIDEVKAIKIIYRMH</sequence>
<reference evidence="3" key="2">
    <citation type="submission" date="2017-05" db="UniProtKB">
        <authorList>
            <consortium name="EnsemblMetazoa"/>
        </authorList>
    </citation>
    <scope>IDENTIFICATION</scope>
</reference>
<accession>A0A1X7V9U8</accession>
<dbReference type="InterPro" id="IPR001806">
    <property type="entry name" value="Small_GTPase"/>
</dbReference>
<dbReference type="InterPro" id="IPR027417">
    <property type="entry name" value="P-loop_NTPase"/>
</dbReference>
<comment type="similarity">
    <text evidence="1">Belongs to the small GTPase superfamily. Rab family.</text>
</comment>
<dbReference type="Proteomes" id="UP000007879">
    <property type="component" value="Unassembled WGS sequence"/>
</dbReference>
<dbReference type="PRINTS" id="PR00449">
    <property type="entry name" value="RASTRNSFRMNG"/>
</dbReference>
<dbReference type="PANTHER" id="PTHR47978">
    <property type="match status" value="1"/>
</dbReference>
<protein>
    <submittedName>
        <fullName evidence="3">Uncharacterized protein</fullName>
    </submittedName>
</protein>
<name>A0A1X7V9U8_AMPQE</name>
<dbReference type="Pfam" id="PF00071">
    <property type="entry name" value="Ras"/>
    <property type="match status" value="1"/>
</dbReference>
<dbReference type="GO" id="GO:0003924">
    <property type="term" value="F:GTPase activity"/>
    <property type="evidence" value="ECO:0007669"/>
    <property type="project" value="InterPro"/>
</dbReference>
<dbReference type="KEGG" id="aqu:109580829"/>
<evidence type="ECO:0000313" key="3">
    <source>
        <dbReference type="EnsemblMetazoa" id="Aqu2.1.36763_001"/>
    </source>
</evidence>
<dbReference type="PROSITE" id="PS51421">
    <property type="entry name" value="RAS"/>
    <property type="match status" value="1"/>
</dbReference>
<organism evidence="3">
    <name type="scientific">Amphimedon queenslandica</name>
    <name type="common">Sponge</name>
    <dbReference type="NCBI Taxonomy" id="400682"/>
    <lineage>
        <taxon>Eukaryota</taxon>
        <taxon>Metazoa</taxon>
        <taxon>Porifera</taxon>
        <taxon>Demospongiae</taxon>
        <taxon>Heteroscleromorpha</taxon>
        <taxon>Haplosclerida</taxon>
        <taxon>Niphatidae</taxon>
        <taxon>Amphimedon</taxon>
    </lineage>
</organism>
<keyword evidence="2" id="KW-0547">Nucleotide-binding</keyword>
<dbReference type="PROSITE" id="PS51419">
    <property type="entry name" value="RAB"/>
    <property type="match status" value="1"/>
</dbReference>
<gene>
    <name evidence="3" type="primary">109580829</name>
</gene>
<keyword evidence="4" id="KW-1185">Reference proteome</keyword>
<dbReference type="eggNOG" id="KOG0078">
    <property type="taxonomic scope" value="Eukaryota"/>
</dbReference>
<dbReference type="SMART" id="SM00173">
    <property type="entry name" value="RAS"/>
    <property type="match status" value="1"/>
</dbReference>
<dbReference type="GO" id="GO:0005525">
    <property type="term" value="F:GTP binding"/>
    <property type="evidence" value="ECO:0007669"/>
    <property type="project" value="InterPro"/>
</dbReference>
<dbReference type="AlphaFoldDB" id="A0A1X7V9U8"/>
<dbReference type="Gene3D" id="3.40.50.300">
    <property type="entry name" value="P-loop containing nucleotide triphosphate hydrolases"/>
    <property type="match status" value="1"/>
</dbReference>
<evidence type="ECO:0000256" key="2">
    <source>
        <dbReference type="ARBA" id="ARBA00022741"/>
    </source>
</evidence>
<dbReference type="SMART" id="SM00175">
    <property type="entry name" value="RAB"/>
    <property type="match status" value="1"/>
</dbReference>
<dbReference type="NCBIfam" id="TIGR00231">
    <property type="entry name" value="small_GTP"/>
    <property type="match status" value="1"/>
</dbReference>
<reference evidence="4" key="1">
    <citation type="journal article" date="2010" name="Nature">
        <title>The Amphimedon queenslandica genome and the evolution of animal complexity.</title>
        <authorList>
            <person name="Srivastava M."/>
            <person name="Simakov O."/>
            <person name="Chapman J."/>
            <person name="Fahey B."/>
            <person name="Gauthier M.E."/>
            <person name="Mitros T."/>
            <person name="Richards G.S."/>
            <person name="Conaco C."/>
            <person name="Dacre M."/>
            <person name="Hellsten U."/>
            <person name="Larroux C."/>
            <person name="Putnam N.H."/>
            <person name="Stanke M."/>
            <person name="Adamska M."/>
            <person name="Darling A."/>
            <person name="Degnan S.M."/>
            <person name="Oakley T.H."/>
            <person name="Plachetzki D.C."/>
            <person name="Zhai Y."/>
            <person name="Adamski M."/>
            <person name="Calcino A."/>
            <person name="Cummins S.F."/>
            <person name="Goodstein D.M."/>
            <person name="Harris C."/>
            <person name="Jackson D.J."/>
            <person name="Leys S.P."/>
            <person name="Shu S."/>
            <person name="Woodcroft B.J."/>
            <person name="Vervoort M."/>
            <person name="Kosik K.S."/>
            <person name="Manning G."/>
            <person name="Degnan B.M."/>
            <person name="Rokhsar D.S."/>
        </authorList>
    </citation>
    <scope>NUCLEOTIDE SEQUENCE [LARGE SCALE GENOMIC DNA]</scope>
</reference>
<dbReference type="InterPro" id="IPR005225">
    <property type="entry name" value="Small_GTP-bd"/>
</dbReference>